<accession>M9LT21</accession>
<dbReference type="Gene3D" id="1.10.10.60">
    <property type="entry name" value="Homeodomain-like"/>
    <property type="match status" value="1"/>
</dbReference>
<keyword evidence="2 4" id="KW-0371">Homeobox</keyword>
<dbReference type="PROSITE" id="PS50071">
    <property type="entry name" value="HOMEOBOX_2"/>
    <property type="match status" value="1"/>
</dbReference>
<dbReference type="GO" id="GO:0000978">
    <property type="term" value="F:RNA polymerase II cis-regulatory region sequence-specific DNA binding"/>
    <property type="evidence" value="ECO:0007669"/>
    <property type="project" value="TreeGrafter"/>
</dbReference>
<dbReference type="SMART" id="SM00389">
    <property type="entry name" value="HOX"/>
    <property type="match status" value="1"/>
</dbReference>
<feature type="region of interest" description="Disordered" evidence="6">
    <location>
        <begin position="185"/>
        <end position="208"/>
    </location>
</feature>
<evidence type="ECO:0000313" key="8">
    <source>
        <dbReference type="EMBL" id="GAC71584.1"/>
    </source>
</evidence>
<dbReference type="GO" id="GO:0000981">
    <property type="term" value="F:DNA-binding transcription factor activity, RNA polymerase II-specific"/>
    <property type="evidence" value="ECO:0007669"/>
    <property type="project" value="InterPro"/>
</dbReference>
<dbReference type="PROSITE" id="PS00027">
    <property type="entry name" value="HOMEOBOX_1"/>
    <property type="match status" value="1"/>
</dbReference>
<feature type="DNA-binding region" description="Homeobox" evidence="4">
    <location>
        <begin position="391"/>
        <end position="450"/>
    </location>
</feature>
<dbReference type="Pfam" id="PF00046">
    <property type="entry name" value="Homeodomain"/>
    <property type="match status" value="1"/>
</dbReference>
<evidence type="ECO:0000313" key="9">
    <source>
        <dbReference type="Proteomes" id="UP000011976"/>
    </source>
</evidence>
<dbReference type="InterPro" id="IPR017970">
    <property type="entry name" value="Homeobox_CS"/>
</dbReference>
<feature type="compositionally biased region" description="Polar residues" evidence="6">
    <location>
        <begin position="63"/>
        <end position="74"/>
    </location>
</feature>
<reference evidence="9" key="1">
    <citation type="journal article" date="2013" name="Genome Announc.">
        <title>Genome sequence of the basidiomycetous yeast Pseudozyma antarctica T-34, a producer of the glycolipid biosurfactants mannosylerythritol lipids.</title>
        <authorList>
            <person name="Morita T."/>
            <person name="Koike H."/>
            <person name="Koyama Y."/>
            <person name="Hagiwara H."/>
            <person name="Ito E."/>
            <person name="Fukuoka T."/>
            <person name="Imura T."/>
            <person name="Machida M."/>
            <person name="Kitamoto D."/>
        </authorList>
    </citation>
    <scope>NUCLEOTIDE SEQUENCE [LARGE SCALE GENOMIC DNA]</scope>
    <source>
        <strain evidence="9">T-34</strain>
    </source>
</reference>
<dbReference type="GO" id="GO:0030154">
    <property type="term" value="P:cell differentiation"/>
    <property type="evidence" value="ECO:0007669"/>
    <property type="project" value="TreeGrafter"/>
</dbReference>
<gene>
    <name evidence="8" type="ORF">PANT_4d00015</name>
</gene>
<feature type="region of interest" description="Disordered" evidence="6">
    <location>
        <begin position="1"/>
        <end position="159"/>
    </location>
</feature>
<dbReference type="InterPro" id="IPR051000">
    <property type="entry name" value="Homeobox_DNA-bind_prot"/>
</dbReference>
<dbReference type="EMBL" id="DF196770">
    <property type="protein sequence ID" value="GAC71584.1"/>
    <property type="molecule type" value="Genomic_DNA"/>
</dbReference>
<keyword evidence="1 4" id="KW-0238">DNA-binding</keyword>
<sequence>MNTGFPPRNTRALDNTDQPASSRPTPTTPPDIANRPQHQILTPSQPLYAQPQPSASQPHQHTTPHTASMYSASYHSRAPGQPHNSQPAHHHHMYQTHQPSQQDQQDQNDTQQPLQQQQQQQQHQQQHQHQYPPSKQQHQQHQQHQHQQQQNYQQTAHHTQYPLQRAAGQAFSVPRTVSTPSWMSGTHSAAYPASSNISPPASATAPLSSSSSSASLLSYWDQSVASDSELAMASAISPTDAHYTLSDSSHHRYASSASLPALSPTGVVSHPIALNAAATPAQMYYGVGSAEHFHPYRPASVQPMAPGSAMQSYHPAMVSVSPGGVVYQGSLSTQHASGGLVYGASSSSLPLASGSSYDAYSPSFGTHSGYVSYLAPQSAHDSRFYALNPFEIKHRRRTTKTQFRVLESTFREVPKPNATLRKQISAQLDMPVRAVQIWFQNRRAKAKALEKKRNRDGGTDAGNDRGRVGDVGASHTGMDAERRTQEVSYGVGLEQHDRGHASGYADAQRESRSVDLPPLRLHADTQRQTAYAPLSPRLTLPAIHVDASRDRRLASPPPASPAPSSAASHTLHGHTELPRHGMTADAVEASLRSNRLNAPALPSVSSRQPGHDAGRYWAAQQ</sequence>
<dbReference type="GO" id="GO:0005634">
    <property type="term" value="C:nucleus"/>
    <property type="evidence" value="ECO:0007669"/>
    <property type="project" value="UniProtKB-SubCell"/>
</dbReference>
<feature type="compositionally biased region" description="Low complexity" evidence="6">
    <location>
        <begin position="43"/>
        <end position="61"/>
    </location>
</feature>
<protein>
    <submittedName>
        <fullName evidence="8">Transcription factor</fullName>
    </submittedName>
</protein>
<dbReference type="PANTHER" id="PTHR24324">
    <property type="entry name" value="HOMEOBOX PROTEIN HHEX"/>
    <property type="match status" value="1"/>
</dbReference>
<feature type="compositionally biased region" description="Polar residues" evidence="6">
    <location>
        <begin position="12"/>
        <end position="23"/>
    </location>
</feature>
<evidence type="ECO:0000256" key="4">
    <source>
        <dbReference type="PROSITE-ProRule" id="PRU00108"/>
    </source>
</evidence>
<comment type="subcellular location">
    <subcellularLocation>
        <location evidence="4 5">Nucleus</location>
    </subcellularLocation>
</comment>
<dbReference type="Proteomes" id="UP000011976">
    <property type="component" value="Unassembled WGS sequence"/>
</dbReference>
<evidence type="ECO:0000256" key="2">
    <source>
        <dbReference type="ARBA" id="ARBA00023155"/>
    </source>
</evidence>
<proteinExistence type="predicted"/>
<dbReference type="InterPro" id="IPR009057">
    <property type="entry name" value="Homeodomain-like_sf"/>
</dbReference>
<dbReference type="CDD" id="cd00086">
    <property type="entry name" value="homeodomain"/>
    <property type="match status" value="1"/>
</dbReference>
<dbReference type="InterPro" id="IPR001356">
    <property type="entry name" value="HD"/>
</dbReference>
<evidence type="ECO:0000256" key="1">
    <source>
        <dbReference type="ARBA" id="ARBA00023125"/>
    </source>
</evidence>
<feature type="compositionally biased region" description="Low complexity" evidence="6">
    <location>
        <begin position="188"/>
        <end position="208"/>
    </location>
</feature>
<feature type="compositionally biased region" description="Low complexity" evidence="6">
    <location>
        <begin position="95"/>
        <end position="159"/>
    </location>
</feature>
<dbReference type="STRING" id="1151754.M9LT21"/>
<dbReference type="AlphaFoldDB" id="M9LT21"/>
<evidence type="ECO:0000256" key="6">
    <source>
        <dbReference type="SAM" id="MobiDB-lite"/>
    </source>
</evidence>
<dbReference type="PANTHER" id="PTHR24324:SF9">
    <property type="entry name" value="HOMEOBOX DOMAIN-CONTAINING PROTEIN"/>
    <property type="match status" value="1"/>
</dbReference>
<feature type="region of interest" description="Disordered" evidence="6">
    <location>
        <begin position="447"/>
        <end position="519"/>
    </location>
</feature>
<organism evidence="8 9">
    <name type="scientific">Pseudozyma antarctica (strain T-34)</name>
    <name type="common">Yeast</name>
    <name type="synonym">Candida antarctica</name>
    <dbReference type="NCBI Taxonomy" id="1151754"/>
    <lineage>
        <taxon>Eukaryota</taxon>
        <taxon>Fungi</taxon>
        <taxon>Dikarya</taxon>
        <taxon>Basidiomycota</taxon>
        <taxon>Ustilaginomycotina</taxon>
        <taxon>Ustilaginomycetes</taxon>
        <taxon>Ustilaginales</taxon>
        <taxon>Ustilaginaceae</taxon>
        <taxon>Moesziomyces</taxon>
    </lineage>
</organism>
<name>M9LT21_PSEA3</name>
<feature type="region of interest" description="Disordered" evidence="6">
    <location>
        <begin position="550"/>
        <end position="621"/>
    </location>
</feature>
<feature type="compositionally biased region" description="Basic and acidic residues" evidence="6">
    <location>
        <begin position="447"/>
        <end position="468"/>
    </location>
</feature>
<evidence type="ECO:0000256" key="3">
    <source>
        <dbReference type="ARBA" id="ARBA00023242"/>
    </source>
</evidence>
<dbReference type="OrthoDB" id="6159439at2759"/>
<keyword evidence="3 4" id="KW-0539">Nucleus</keyword>
<evidence type="ECO:0000256" key="5">
    <source>
        <dbReference type="RuleBase" id="RU000682"/>
    </source>
</evidence>
<dbReference type="SUPFAM" id="SSF46689">
    <property type="entry name" value="Homeodomain-like"/>
    <property type="match status" value="1"/>
</dbReference>
<feature type="domain" description="Homeobox" evidence="7">
    <location>
        <begin position="389"/>
        <end position="449"/>
    </location>
</feature>
<evidence type="ECO:0000259" key="7">
    <source>
        <dbReference type="PROSITE" id="PS50071"/>
    </source>
</evidence>